<sequence>PEERGWESRPCPRPYKTSESLRVSTVPYPTIIVRPAGRRGFDPSHGAGAELGGGHGGRRAGAGSWARGRPGGEEGGGAEEGPGCRQEGPRAGVRLLAGADDAARAPAHGAQPRLPVAVREQAFGGVDAGVRRQPGAVVRGLGLGRLRGGGHGGGGAGGHRRGGAGGRVVLAQRQRGLLPDGLLRAGRARRQRRRPGRRRRLARQRRGRRRLGAQEAAPLQGAGRVPGGELQGAQHPQPQAEGGAGEAAQPPAAPGGGVVPEPQGQDEAEADGGGLRVPEALLRDADGGEPAAAEGAGGAARAQDSAPLLHAPPGDHPLHVPLLRARRLQLRPGARGRGARLRRRHCFAGRSGAEQALVVRRAVLVGQELPAGRPPAATSIAGAVELVTSPAGEGRACL</sequence>
<dbReference type="Proteomes" id="UP000015105">
    <property type="component" value="Chromosome 5D"/>
</dbReference>
<reference evidence="3" key="1">
    <citation type="journal article" date="2014" name="Science">
        <title>Ancient hybridizations among the ancestral genomes of bread wheat.</title>
        <authorList>
            <consortium name="International Wheat Genome Sequencing Consortium,"/>
            <person name="Marcussen T."/>
            <person name="Sandve S.R."/>
            <person name="Heier L."/>
            <person name="Spannagl M."/>
            <person name="Pfeifer M."/>
            <person name="Jakobsen K.S."/>
            <person name="Wulff B.B."/>
            <person name="Steuernagel B."/>
            <person name="Mayer K.F."/>
            <person name="Olsen O.A."/>
        </authorList>
    </citation>
    <scope>NUCLEOTIDE SEQUENCE [LARGE SCALE GENOMIC DNA]</scope>
    <source>
        <strain evidence="3">cv. AL8/78</strain>
    </source>
</reference>
<feature type="region of interest" description="Disordered" evidence="1">
    <location>
        <begin position="286"/>
        <end position="319"/>
    </location>
</feature>
<evidence type="ECO:0000256" key="1">
    <source>
        <dbReference type="SAM" id="MobiDB-lite"/>
    </source>
</evidence>
<feature type="compositionally biased region" description="Low complexity" evidence="1">
    <location>
        <begin position="91"/>
        <end position="110"/>
    </location>
</feature>
<feature type="region of interest" description="Disordered" evidence="1">
    <location>
        <begin position="179"/>
        <end position="272"/>
    </location>
</feature>
<dbReference type="STRING" id="200361.A0A453KXU8"/>
<organism evidence="2 3">
    <name type="scientific">Aegilops tauschii subsp. strangulata</name>
    <name type="common">Goatgrass</name>
    <dbReference type="NCBI Taxonomy" id="200361"/>
    <lineage>
        <taxon>Eukaryota</taxon>
        <taxon>Viridiplantae</taxon>
        <taxon>Streptophyta</taxon>
        <taxon>Embryophyta</taxon>
        <taxon>Tracheophyta</taxon>
        <taxon>Spermatophyta</taxon>
        <taxon>Magnoliopsida</taxon>
        <taxon>Liliopsida</taxon>
        <taxon>Poales</taxon>
        <taxon>Poaceae</taxon>
        <taxon>BOP clade</taxon>
        <taxon>Pooideae</taxon>
        <taxon>Triticodae</taxon>
        <taxon>Triticeae</taxon>
        <taxon>Triticinae</taxon>
        <taxon>Aegilops</taxon>
    </lineage>
</organism>
<accession>A0A453KXU8</accession>
<keyword evidence="3" id="KW-1185">Reference proteome</keyword>
<reference evidence="2" key="5">
    <citation type="journal article" date="2021" name="G3 (Bethesda)">
        <title>Aegilops tauschii genome assembly Aet v5.0 features greater sequence contiguity and improved annotation.</title>
        <authorList>
            <person name="Wang L."/>
            <person name="Zhu T."/>
            <person name="Rodriguez J.C."/>
            <person name="Deal K.R."/>
            <person name="Dubcovsky J."/>
            <person name="McGuire P.E."/>
            <person name="Lux T."/>
            <person name="Spannagl M."/>
            <person name="Mayer K.F.X."/>
            <person name="Baldrich P."/>
            <person name="Meyers B.C."/>
            <person name="Huo N."/>
            <person name="Gu Y.Q."/>
            <person name="Zhou H."/>
            <person name="Devos K.M."/>
            <person name="Bennetzen J.L."/>
            <person name="Unver T."/>
            <person name="Budak H."/>
            <person name="Gulick P.J."/>
            <person name="Galiba G."/>
            <person name="Kalapos B."/>
            <person name="Nelson D.R."/>
            <person name="Li P."/>
            <person name="You F.M."/>
            <person name="Luo M.C."/>
            <person name="Dvorak J."/>
        </authorList>
    </citation>
    <scope>NUCLEOTIDE SEQUENCE [LARGE SCALE GENOMIC DNA]</scope>
    <source>
        <strain evidence="2">cv. AL8/78</strain>
    </source>
</reference>
<proteinExistence type="predicted"/>
<evidence type="ECO:0000313" key="2">
    <source>
        <dbReference type="EnsemblPlants" id="AET5Gv20550700.3"/>
    </source>
</evidence>
<reference evidence="2" key="4">
    <citation type="submission" date="2019-03" db="UniProtKB">
        <authorList>
            <consortium name="EnsemblPlants"/>
        </authorList>
    </citation>
    <scope>IDENTIFICATION</scope>
</reference>
<feature type="region of interest" description="Disordered" evidence="1">
    <location>
        <begin position="1"/>
        <end position="112"/>
    </location>
</feature>
<feature type="compositionally biased region" description="Low complexity" evidence="1">
    <location>
        <begin position="236"/>
        <end position="250"/>
    </location>
</feature>
<reference evidence="2" key="3">
    <citation type="journal article" date="2017" name="Nature">
        <title>Genome sequence of the progenitor of the wheat D genome Aegilops tauschii.</title>
        <authorList>
            <person name="Luo M.C."/>
            <person name="Gu Y.Q."/>
            <person name="Puiu D."/>
            <person name="Wang H."/>
            <person name="Twardziok S.O."/>
            <person name="Deal K.R."/>
            <person name="Huo N."/>
            <person name="Zhu T."/>
            <person name="Wang L."/>
            <person name="Wang Y."/>
            <person name="McGuire P.E."/>
            <person name="Liu S."/>
            <person name="Long H."/>
            <person name="Ramasamy R.K."/>
            <person name="Rodriguez J.C."/>
            <person name="Van S.L."/>
            <person name="Yuan L."/>
            <person name="Wang Z."/>
            <person name="Xia Z."/>
            <person name="Xiao L."/>
            <person name="Anderson O.D."/>
            <person name="Ouyang S."/>
            <person name="Liang Y."/>
            <person name="Zimin A.V."/>
            <person name="Pertea G."/>
            <person name="Qi P."/>
            <person name="Bennetzen J.L."/>
            <person name="Dai X."/>
            <person name="Dawson M.W."/>
            <person name="Muller H.G."/>
            <person name="Kugler K."/>
            <person name="Rivarola-Duarte L."/>
            <person name="Spannagl M."/>
            <person name="Mayer K.F.X."/>
            <person name="Lu F.H."/>
            <person name="Bevan M.W."/>
            <person name="Leroy P."/>
            <person name="Li P."/>
            <person name="You F.M."/>
            <person name="Sun Q."/>
            <person name="Liu Z."/>
            <person name="Lyons E."/>
            <person name="Wicker T."/>
            <person name="Salzberg S.L."/>
            <person name="Devos K.M."/>
            <person name="Dvorak J."/>
        </authorList>
    </citation>
    <scope>NUCLEOTIDE SEQUENCE [LARGE SCALE GENOMIC DNA]</scope>
    <source>
        <strain evidence="2">cv. AL8/78</strain>
    </source>
</reference>
<evidence type="ECO:0000313" key="3">
    <source>
        <dbReference type="Proteomes" id="UP000015105"/>
    </source>
</evidence>
<dbReference type="EnsemblPlants" id="AET5Gv20550700.3">
    <property type="protein sequence ID" value="AET5Gv20550700.3"/>
    <property type="gene ID" value="AET5Gv20550700"/>
</dbReference>
<feature type="compositionally biased region" description="Low complexity" evidence="1">
    <location>
        <begin position="288"/>
        <end position="302"/>
    </location>
</feature>
<protein>
    <submittedName>
        <fullName evidence="2">Uncharacterized protein</fullName>
    </submittedName>
</protein>
<name>A0A453KXU8_AEGTS</name>
<feature type="compositionally biased region" description="Basic residues" evidence="1">
    <location>
        <begin position="186"/>
        <end position="211"/>
    </location>
</feature>
<reference evidence="3" key="2">
    <citation type="journal article" date="2017" name="Nat. Plants">
        <title>The Aegilops tauschii genome reveals multiple impacts of transposons.</title>
        <authorList>
            <person name="Zhao G."/>
            <person name="Zou C."/>
            <person name="Li K."/>
            <person name="Wang K."/>
            <person name="Li T."/>
            <person name="Gao L."/>
            <person name="Zhang X."/>
            <person name="Wang H."/>
            <person name="Yang Z."/>
            <person name="Liu X."/>
            <person name="Jiang W."/>
            <person name="Mao L."/>
            <person name="Kong X."/>
            <person name="Jiao Y."/>
            <person name="Jia J."/>
        </authorList>
    </citation>
    <scope>NUCLEOTIDE SEQUENCE [LARGE SCALE GENOMIC DNA]</scope>
    <source>
        <strain evidence="3">cv. AL8/78</strain>
    </source>
</reference>
<dbReference type="AlphaFoldDB" id="A0A453KXU8"/>
<dbReference type="Gramene" id="AET5Gv20550700.3">
    <property type="protein sequence ID" value="AET5Gv20550700.3"/>
    <property type="gene ID" value="AET5Gv20550700"/>
</dbReference>